<accession>A0A9W6WEG9</accession>
<feature type="compositionally biased region" description="Basic and acidic residues" evidence="1">
    <location>
        <begin position="235"/>
        <end position="248"/>
    </location>
</feature>
<dbReference type="InterPro" id="IPR039634">
    <property type="entry name" value="Bul1-like"/>
</dbReference>
<feature type="region of interest" description="Disordered" evidence="1">
    <location>
        <begin position="1"/>
        <end position="35"/>
    </location>
</feature>
<dbReference type="AlphaFoldDB" id="A0A9W6WEG9"/>
<evidence type="ECO:0000313" key="5">
    <source>
        <dbReference type="Proteomes" id="UP001165120"/>
    </source>
</evidence>
<feature type="region of interest" description="Disordered" evidence="1">
    <location>
        <begin position="160"/>
        <end position="251"/>
    </location>
</feature>
<feature type="compositionally biased region" description="Low complexity" evidence="1">
    <location>
        <begin position="9"/>
        <end position="35"/>
    </location>
</feature>
<evidence type="ECO:0000259" key="2">
    <source>
        <dbReference type="Pfam" id="PF04425"/>
    </source>
</evidence>
<sequence length="1089" mass="120233">MKSPELQPTKSQSSTSSSHKNSSSTSNASSSSSTLNKIKGSFINNNIHSLSLSASNVFNKSKQSQSSTPSTNSTTPVLEEPKEQCICPECLDWVPPTPFTPSQATSPALAPVDYFTIEDKMKDMVLEDVLPSFDVDRFMLSRKMDDINSKHELPSYHQSVAKHSIQGTSSSNSASDNRGSTINSTAPGSQSSHSVHHRDQLSNSAQQQQQQQQQPQHHQHHQQQQHQQQQQQQQEHSHSNQRTDHRQSEQALPSFEEALSTGQNEVAAPEDESVFINPDKLVLNNLDKLPKINVPLKISIIITKELPQMGKPLVRENGLKEFKPGDIVTGYIIVENPAPFAIPFDMFLVSLEGNITIPVSSNSPSSSSHPKLVRKKFLQMFDLAASYHPGYLPTTLFETPYDVTYDATDDTIYGFNEDQEIQPGKKYKKFFMFKLPSQLLDNACDHELVEHISPLPPSLGVDCDSFERRANNIQVSEFLGYGRLDDVGSPLLTHDQSTKGQSISYSITTRFIGSNKLVYEKYLQKDSSITDKDIKHIMIKSSQYFIRFCPVKNSLNILESMNLMYTENSKPSIEFKRPDTDVQLTKIEKLANKRMNEMKHKKQLLDIGITDQGELDELTNDLLDMNDYTIQTSTIDHKKSVQLKMKTTTDQIMTRNNTYEYNESKLMPLTKKITGLSFSGKSSDTTGSILVSGSVSKITPLEYVIPKTLKKIASGNANNKAIINLTGGPGASTMNHNNNGGAGGLESLLISPMLSPTVSSEHIPSIATISNNNGNSNTNIIGFSAVKSSSSLSSVMMRQNTSGSNFINSSVLDEVPLSVNLKDYSIELTYRPESSQSKPPEISTIRTGLNSITISSPQAVPIIFDPNFFNSNKAKASHTLLMIKKKYSAILENLKTTAKESNCGIPKQLYYDLISLANLQIKEVTIPLFKEFNVSKYDLNNSGANGSGGGSNSSNNNSSGLFTSISNGGNGLLLKPSNSNPKSGSNAGLSSSKSNDSGYHSSVKSHNRWEPIQEQIKVNGIIKQRLSWKRTIKVPLNLDPLVANKSCVLPTFTSCLVSRCYFLEVSISFKKYSLDGQKLFIPVEVQKCI</sequence>
<keyword evidence="5" id="KW-1185">Reference proteome</keyword>
<gene>
    <name evidence="4" type="ORF">Cboi02_000044300</name>
</gene>
<feature type="domain" description="Bul1 N-terminal" evidence="2">
    <location>
        <begin position="122"/>
        <end position="598"/>
    </location>
</feature>
<protein>
    <submittedName>
        <fullName evidence="4">Unnamed protein product</fullName>
    </submittedName>
</protein>
<feature type="compositionally biased region" description="Low complexity" evidence="1">
    <location>
        <begin position="167"/>
        <end position="181"/>
    </location>
</feature>
<evidence type="ECO:0000313" key="4">
    <source>
        <dbReference type="EMBL" id="GME67009.1"/>
    </source>
</evidence>
<evidence type="ECO:0000256" key="1">
    <source>
        <dbReference type="SAM" id="MobiDB-lite"/>
    </source>
</evidence>
<comment type="caution">
    <text evidence="4">The sequence shown here is derived from an EMBL/GenBank/DDBJ whole genome shotgun (WGS) entry which is preliminary data.</text>
</comment>
<dbReference type="InterPro" id="IPR007519">
    <property type="entry name" value="Bul1_N"/>
</dbReference>
<proteinExistence type="predicted"/>
<dbReference type="Proteomes" id="UP001165120">
    <property type="component" value="Unassembled WGS sequence"/>
</dbReference>
<reference evidence="4" key="1">
    <citation type="submission" date="2023-04" db="EMBL/GenBank/DDBJ databases">
        <title>Candida boidinii NBRC 10035.</title>
        <authorList>
            <person name="Ichikawa N."/>
            <person name="Sato H."/>
            <person name="Tonouchi N."/>
        </authorList>
    </citation>
    <scope>NUCLEOTIDE SEQUENCE</scope>
    <source>
        <strain evidence="4">NBRC 10035</strain>
    </source>
</reference>
<dbReference type="EMBL" id="BSXN01000081">
    <property type="protein sequence ID" value="GME67009.1"/>
    <property type="molecule type" value="Genomic_DNA"/>
</dbReference>
<dbReference type="Pfam" id="PF04425">
    <property type="entry name" value="Bul1_N"/>
    <property type="match status" value="1"/>
</dbReference>
<dbReference type="PANTHER" id="PTHR31904:SF1">
    <property type="entry name" value="BYPASS OF STOP CODON PROTEIN 5-RELATED"/>
    <property type="match status" value="1"/>
</dbReference>
<feature type="compositionally biased region" description="Low complexity" evidence="1">
    <location>
        <begin position="975"/>
        <end position="998"/>
    </location>
</feature>
<name>A0A9W6WEG9_CANBO</name>
<dbReference type="Pfam" id="PF04426">
    <property type="entry name" value="Bul1_C"/>
    <property type="match status" value="1"/>
</dbReference>
<evidence type="ECO:0000259" key="3">
    <source>
        <dbReference type="Pfam" id="PF04426"/>
    </source>
</evidence>
<feature type="compositionally biased region" description="Low complexity" evidence="1">
    <location>
        <begin position="224"/>
        <end position="234"/>
    </location>
</feature>
<feature type="region of interest" description="Disordered" evidence="1">
    <location>
        <begin position="973"/>
        <end position="1005"/>
    </location>
</feature>
<dbReference type="PANTHER" id="PTHR31904">
    <property type="entry name" value="BYPASS OF STOP CODON PROTEIN 5-RELATED"/>
    <property type="match status" value="1"/>
</dbReference>
<dbReference type="InterPro" id="IPR022794">
    <property type="entry name" value="Bul1_C"/>
</dbReference>
<organism evidence="4 5">
    <name type="scientific">Candida boidinii</name>
    <name type="common">Yeast</name>
    <dbReference type="NCBI Taxonomy" id="5477"/>
    <lineage>
        <taxon>Eukaryota</taxon>
        <taxon>Fungi</taxon>
        <taxon>Dikarya</taxon>
        <taxon>Ascomycota</taxon>
        <taxon>Saccharomycotina</taxon>
        <taxon>Pichiomycetes</taxon>
        <taxon>Pichiales</taxon>
        <taxon>Pichiaceae</taxon>
        <taxon>Ogataea</taxon>
        <taxon>Ogataea/Candida clade</taxon>
    </lineage>
</organism>
<feature type="compositionally biased region" description="Low complexity" evidence="1">
    <location>
        <begin position="206"/>
        <end position="216"/>
    </location>
</feature>
<feature type="domain" description="Bul1 C-terminal" evidence="3">
    <location>
        <begin position="821"/>
        <end position="1087"/>
    </location>
</feature>
<feature type="compositionally biased region" description="Polar residues" evidence="1">
    <location>
        <begin position="182"/>
        <end position="193"/>
    </location>
</feature>